<evidence type="ECO:0000313" key="4">
    <source>
        <dbReference type="EMBL" id="MFD0962668.1"/>
    </source>
</evidence>
<evidence type="ECO:0000256" key="1">
    <source>
        <dbReference type="PROSITE-ProRule" id="PRU00339"/>
    </source>
</evidence>
<gene>
    <name evidence="4" type="ORF">ACFQ1O_01470</name>
</gene>
<keyword evidence="2" id="KW-0472">Membrane</keyword>
<dbReference type="EMBL" id="JBHTJM010000002">
    <property type="protein sequence ID" value="MFD0962668.1"/>
    <property type="molecule type" value="Genomic_DNA"/>
</dbReference>
<dbReference type="PANTHER" id="PTHR10098:SF108">
    <property type="entry name" value="TETRATRICOPEPTIDE REPEAT PROTEIN 28"/>
    <property type="match status" value="1"/>
</dbReference>
<dbReference type="Pfam" id="PF00196">
    <property type="entry name" value="GerE"/>
    <property type="match status" value="1"/>
</dbReference>
<dbReference type="InterPro" id="IPR036388">
    <property type="entry name" value="WH-like_DNA-bd_sf"/>
</dbReference>
<name>A0ABW3HYR0_9FLAO</name>
<dbReference type="RefSeq" id="WP_377712574.1">
    <property type="nucleotide sequence ID" value="NZ_JBHTJM010000002.1"/>
</dbReference>
<feature type="repeat" description="TPR" evidence="1">
    <location>
        <begin position="232"/>
        <end position="265"/>
    </location>
</feature>
<dbReference type="SUPFAM" id="SSF46894">
    <property type="entry name" value="C-terminal effector domain of the bipartite response regulators"/>
    <property type="match status" value="1"/>
</dbReference>
<proteinExistence type="predicted"/>
<accession>A0ABW3HYR0</accession>
<evidence type="ECO:0000256" key="2">
    <source>
        <dbReference type="SAM" id="Phobius"/>
    </source>
</evidence>
<keyword evidence="2" id="KW-0812">Transmembrane</keyword>
<dbReference type="PROSITE" id="PS50005">
    <property type="entry name" value="TPR"/>
    <property type="match status" value="1"/>
</dbReference>
<reference evidence="5" key="1">
    <citation type="journal article" date="2019" name="Int. J. Syst. Evol. Microbiol.">
        <title>The Global Catalogue of Microorganisms (GCM) 10K type strain sequencing project: providing services to taxonomists for standard genome sequencing and annotation.</title>
        <authorList>
            <consortium name="The Broad Institute Genomics Platform"/>
            <consortium name="The Broad Institute Genome Sequencing Center for Infectious Disease"/>
            <person name="Wu L."/>
            <person name="Ma J."/>
        </authorList>
    </citation>
    <scope>NUCLEOTIDE SEQUENCE [LARGE SCALE GENOMIC DNA]</scope>
    <source>
        <strain evidence="5">CCUG 62114</strain>
    </source>
</reference>
<dbReference type="Gene3D" id="1.10.10.10">
    <property type="entry name" value="Winged helix-like DNA-binding domain superfamily/Winged helix DNA-binding domain"/>
    <property type="match status" value="1"/>
</dbReference>
<dbReference type="Pfam" id="PF13424">
    <property type="entry name" value="TPR_12"/>
    <property type="match status" value="1"/>
</dbReference>
<sequence>MNTEFQNINPYHAYMKKFVLYLLLLMSFSIFSQNSNQYREDDLKRIDSLKTLLENKNLTTRERVQFLEDLTYTYFLNNETQLADKYINKIEQIAIEEKDTISLAISYKGKAFISYRKGEDKDKIPNLKKAISLFSNYKGNFPNKNQQLYSCYTFLSELHIEVNNYGDASKAVLKAKEFISNKDDINSNYAKIDVLNIQGYINSEIENNAEALKNLKDALVLETKINDDFGKANTYNAIGIIYSKQKNETKALEYYQLALDIHLKLKNKDAIGTCYNNIAISYYELGEYKKARNLLFKSIEIALDINHKTLLADSYLYMGKSYIAENKIDLGLLNITKSINYSHEIKSPTLIVENLLVKVDVANKHNNTAKAIALLNEALPYINKTETIDLKKRVYESLTKTYAKTNVEKSNFYNQKYKEVKDSIEFTQQKHKTDVLKAEFDNLKIKADLKNRDHALLLAKERENAAKTKFRLLTAMASLFIIALVIITLRQVKLNKTRKKMWLAQKEVLALKQEKLDNEISFKNQQITDFAIHISEKNELLEKIKQKIKNVNIPNQTSSRQISDLILFINDDINQNKEKAQLYSEIDETTESFNHKIDSLYNNLTEKERKIATLVRLNHTSKQIALQLNITPASVDNYRSNLRKKMNIPKEISLAKFIKNI</sequence>
<keyword evidence="1" id="KW-0802">TPR repeat</keyword>
<dbReference type="SUPFAM" id="SSF48452">
    <property type="entry name" value="TPR-like"/>
    <property type="match status" value="2"/>
</dbReference>
<protein>
    <submittedName>
        <fullName evidence="4">Tetratricopeptide repeat protein</fullName>
    </submittedName>
</protein>
<evidence type="ECO:0000259" key="3">
    <source>
        <dbReference type="PROSITE" id="PS50043"/>
    </source>
</evidence>
<feature type="transmembrane region" description="Helical" evidence="2">
    <location>
        <begin position="470"/>
        <end position="489"/>
    </location>
</feature>
<dbReference type="PROSITE" id="PS50043">
    <property type="entry name" value="HTH_LUXR_2"/>
    <property type="match status" value="1"/>
</dbReference>
<dbReference type="InterPro" id="IPR000792">
    <property type="entry name" value="Tscrpt_reg_LuxR_C"/>
</dbReference>
<dbReference type="PANTHER" id="PTHR10098">
    <property type="entry name" value="RAPSYN-RELATED"/>
    <property type="match status" value="1"/>
</dbReference>
<dbReference type="InterPro" id="IPR016032">
    <property type="entry name" value="Sig_transdc_resp-reg_C-effctor"/>
</dbReference>
<dbReference type="SMART" id="SM00028">
    <property type="entry name" value="TPR"/>
    <property type="match status" value="5"/>
</dbReference>
<evidence type="ECO:0000313" key="5">
    <source>
        <dbReference type="Proteomes" id="UP001596997"/>
    </source>
</evidence>
<comment type="caution">
    <text evidence="4">The sequence shown here is derived from an EMBL/GenBank/DDBJ whole genome shotgun (WGS) entry which is preliminary data.</text>
</comment>
<keyword evidence="5" id="KW-1185">Reference proteome</keyword>
<feature type="domain" description="HTH luxR-type" evidence="3">
    <location>
        <begin position="597"/>
        <end position="661"/>
    </location>
</feature>
<dbReference type="Proteomes" id="UP001596997">
    <property type="component" value="Unassembled WGS sequence"/>
</dbReference>
<dbReference type="InterPro" id="IPR019734">
    <property type="entry name" value="TPR_rpt"/>
</dbReference>
<dbReference type="SMART" id="SM00421">
    <property type="entry name" value="HTH_LUXR"/>
    <property type="match status" value="1"/>
</dbReference>
<organism evidence="4 5">
    <name type="scientific">Pseudofulvibacter geojedonensis</name>
    <dbReference type="NCBI Taxonomy" id="1123758"/>
    <lineage>
        <taxon>Bacteria</taxon>
        <taxon>Pseudomonadati</taxon>
        <taxon>Bacteroidota</taxon>
        <taxon>Flavobacteriia</taxon>
        <taxon>Flavobacteriales</taxon>
        <taxon>Flavobacteriaceae</taxon>
        <taxon>Pseudofulvibacter</taxon>
    </lineage>
</organism>
<dbReference type="InterPro" id="IPR011990">
    <property type="entry name" value="TPR-like_helical_dom_sf"/>
</dbReference>
<keyword evidence="2" id="KW-1133">Transmembrane helix</keyword>
<dbReference type="Gene3D" id="1.25.40.10">
    <property type="entry name" value="Tetratricopeptide repeat domain"/>
    <property type="match status" value="2"/>
</dbReference>